<feature type="transmembrane region" description="Helical" evidence="7">
    <location>
        <begin position="123"/>
        <end position="140"/>
    </location>
</feature>
<dbReference type="RefSeq" id="WP_117672261.1">
    <property type="nucleotide sequence ID" value="NZ_CABOGR010000011.1"/>
</dbReference>
<keyword evidence="4 7" id="KW-0812">Transmembrane</keyword>
<comment type="similarity">
    <text evidence="2">Belongs to the acyltransferase 3 family.</text>
</comment>
<dbReference type="PANTHER" id="PTHR40074">
    <property type="entry name" value="O-ACETYLTRANSFERASE WECH"/>
    <property type="match status" value="1"/>
</dbReference>
<dbReference type="AlphaFoldDB" id="A0A3E4N2T8"/>
<keyword evidence="3" id="KW-1003">Cell membrane</keyword>
<organism evidence="9 10">
    <name type="scientific">Phocaeicola plebeius</name>
    <dbReference type="NCBI Taxonomy" id="310297"/>
    <lineage>
        <taxon>Bacteria</taxon>
        <taxon>Pseudomonadati</taxon>
        <taxon>Bacteroidota</taxon>
        <taxon>Bacteroidia</taxon>
        <taxon>Bacteroidales</taxon>
        <taxon>Bacteroidaceae</taxon>
        <taxon>Phocaeicola</taxon>
    </lineage>
</organism>
<evidence type="ECO:0000256" key="4">
    <source>
        <dbReference type="ARBA" id="ARBA00022692"/>
    </source>
</evidence>
<comment type="caution">
    <text evidence="9">The sequence shown here is derived from an EMBL/GenBank/DDBJ whole genome shotgun (WGS) entry which is preliminary data.</text>
</comment>
<evidence type="ECO:0000313" key="10">
    <source>
        <dbReference type="Proteomes" id="UP000260862"/>
    </source>
</evidence>
<dbReference type="Proteomes" id="UP000260862">
    <property type="component" value="Unassembled WGS sequence"/>
</dbReference>
<gene>
    <name evidence="9" type="ORF">DXD04_07495</name>
</gene>
<dbReference type="GO" id="GO:0009246">
    <property type="term" value="P:enterobacterial common antigen biosynthetic process"/>
    <property type="evidence" value="ECO:0007669"/>
    <property type="project" value="TreeGrafter"/>
</dbReference>
<evidence type="ECO:0000256" key="5">
    <source>
        <dbReference type="ARBA" id="ARBA00022989"/>
    </source>
</evidence>
<evidence type="ECO:0000259" key="8">
    <source>
        <dbReference type="Pfam" id="PF01757"/>
    </source>
</evidence>
<accession>A0A3E4N2T8</accession>
<evidence type="ECO:0000256" key="3">
    <source>
        <dbReference type="ARBA" id="ARBA00022475"/>
    </source>
</evidence>
<feature type="transmembrane region" description="Helical" evidence="7">
    <location>
        <begin position="77"/>
        <end position="94"/>
    </location>
</feature>
<dbReference type="PANTHER" id="PTHR40074:SF2">
    <property type="entry name" value="O-ACETYLTRANSFERASE WECH"/>
    <property type="match status" value="1"/>
</dbReference>
<feature type="transmembrane region" description="Helical" evidence="7">
    <location>
        <begin position="20"/>
        <end position="37"/>
    </location>
</feature>
<keyword evidence="6 7" id="KW-0472">Membrane</keyword>
<evidence type="ECO:0000256" key="7">
    <source>
        <dbReference type="SAM" id="Phobius"/>
    </source>
</evidence>
<dbReference type="InterPro" id="IPR002656">
    <property type="entry name" value="Acyl_transf_3_dom"/>
</dbReference>
<feature type="transmembrane region" description="Helical" evidence="7">
    <location>
        <begin position="152"/>
        <end position="172"/>
    </location>
</feature>
<name>A0A3E4N2T8_9BACT</name>
<evidence type="ECO:0000256" key="2">
    <source>
        <dbReference type="ARBA" id="ARBA00007400"/>
    </source>
</evidence>
<reference evidence="9 10" key="1">
    <citation type="submission" date="2018-08" db="EMBL/GenBank/DDBJ databases">
        <title>A genome reference for cultivated species of the human gut microbiota.</title>
        <authorList>
            <person name="Zou Y."/>
            <person name="Xue W."/>
            <person name="Luo G."/>
        </authorList>
    </citation>
    <scope>NUCLEOTIDE SEQUENCE [LARGE SCALE GENOMIC DNA]</scope>
    <source>
        <strain evidence="9 10">TF10-3AC</strain>
    </source>
</reference>
<dbReference type="GO" id="GO:0016413">
    <property type="term" value="F:O-acetyltransferase activity"/>
    <property type="evidence" value="ECO:0007669"/>
    <property type="project" value="TreeGrafter"/>
</dbReference>
<keyword evidence="10" id="KW-1185">Reference proteome</keyword>
<comment type="subcellular location">
    <subcellularLocation>
        <location evidence="1">Cell membrane</location>
        <topology evidence="1">Multi-pass membrane protein</topology>
    </subcellularLocation>
</comment>
<evidence type="ECO:0000256" key="1">
    <source>
        <dbReference type="ARBA" id="ARBA00004651"/>
    </source>
</evidence>
<evidence type="ECO:0000313" key="9">
    <source>
        <dbReference type="EMBL" id="RGK56345.1"/>
    </source>
</evidence>
<protein>
    <recommendedName>
        <fullName evidence="8">Acyltransferase 3 domain-containing protein</fullName>
    </recommendedName>
</protein>
<dbReference type="EMBL" id="QSQT01000011">
    <property type="protein sequence ID" value="RGK56345.1"/>
    <property type="molecule type" value="Genomic_DNA"/>
</dbReference>
<proteinExistence type="inferred from homology"/>
<keyword evidence="5 7" id="KW-1133">Transmembrane helix</keyword>
<evidence type="ECO:0000256" key="6">
    <source>
        <dbReference type="ARBA" id="ARBA00023136"/>
    </source>
</evidence>
<dbReference type="Pfam" id="PF01757">
    <property type="entry name" value="Acyl_transf_3"/>
    <property type="match status" value="1"/>
</dbReference>
<sequence>MNKNNLNTKKRYDLLDAYKLFASIGVISIHCIYQLSSNEWYKNIQFLTAMCVPYFFMVSGYFLWAKEYKINKQIHKIINLYLYTFILYNIIGLIKSHFNLINSISIQTILKIIFLNETPWNTALWYLPAILMLLLLDKFFFSKVTSKVNNMILTVSLLISLTIISCSHQGIFDFPLTNLYIQGIPFYLLGKQLNLLKERDLSKTAWTGIIISIFISYTLIFINKNYEFRFLIGTCLIMK</sequence>
<feature type="transmembrane region" description="Helical" evidence="7">
    <location>
        <begin position="43"/>
        <end position="65"/>
    </location>
</feature>
<feature type="transmembrane region" description="Helical" evidence="7">
    <location>
        <begin position="204"/>
        <end position="222"/>
    </location>
</feature>
<feature type="domain" description="Acyltransferase 3" evidence="8">
    <location>
        <begin position="15"/>
        <end position="222"/>
    </location>
</feature>
<dbReference type="GO" id="GO:0005886">
    <property type="term" value="C:plasma membrane"/>
    <property type="evidence" value="ECO:0007669"/>
    <property type="project" value="UniProtKB-SubCell"/>
</dbReference>